<evidence type="ECO:0000259" key="5">
    <source>
        <dbReference type="Pfam" id="PF03107"/>
    </source>
</evidence>
<keyword evidence="4" id="KW-0862">Zinc</keyword>
<evidence type="ECO:0000256" key="1">
    <source>
        <dbReference type="ARBA" id="ARBA00022723"/>
    </source>
</evidence>
<dbReference type="GO" id="GO:0008270">
    <property type="term" value="F:zinc ion binding"/>
    <property type="evidence" value="ECO:0007669"/>
    <property type="project" value="UniProtKB-KW"/>
</dbReference>
<keyword evidence="1" id="KW-0479">Metal-binding</keyword>
<dbReference type="InterPro" id="IPR053192">
    <property type="entry name" value="Vacuole_Formation_Reg"/>
</dbReference>
<gene>
    <name evidence="6" type="ORF">COLO4_28744</name>
</gene>
<feature type="domain" description="DC1" evidence="5">
    <location>
        <begin position="254"/>
        <end position="296"/>
    </location>
</feature>
<dbReference type="AlphaFoldDB" id="A0A1R3HIG5"/>
<sequence>MLDMEGGETEMGLLLQHFCHEHGLLFVQDFSPPNDEAVCSCCMNRVEGPSYYCGECKFYLHKKCAEIELAPEINHPFHPKHPLTLLPKSPYNSGRYMCNVCGRGGFSGFVYHCASCEFDLDVNCALLQTSGAEKFPKYLHHHPMLLIENHKEQVRHRNCRGCKQPLSGPIYKCSDCDKLYLDKKCVELPLHINHPYDRIHPLSLIWRNPTAHQQNCSCFLCKIKWDGLFYCCSLCNIELTPEDVSAPPTISVATHQHPWTLLSSQISFTCDFCGVGGDRTPYICTTCDLILHKNCISMPKAIRIARHPHPISHVYSIQQTRLQELECRICHENVNARYGCYCCSASKCNYIAHVTCATNEDVWDGTVVLEDDIEMWKAGLGNEPMNNMITDVISEVSVGEDVMAIEIKHAYHHHNLILTFTGENEMKDDNICCDGCMLPISTPFYTCQQCRFFDLHKTCAELPREKGVPAHKHVLKLTKNDGLFWCHACNKERQGFSYKCDQEKCYFLIDVQCSLLPDIVRHPSHQHSLFLSHNFQGLCSGCHTEYSKFPIPAYRCTKRCDFAIDFGCLVLPFKAGYKYDKHPLTLTYTDNSDPNQLYCDFCEEERDSRPWFYHCSDCDNSLHKECALGQLPFSKRGSTYRYSRHKHPLTFVDNIWNCPLCIACGKVCYRQALECKESGCNFTVHWNCRWELQS</sequence>
<keyword evidence="3" id="KW-0863">Zinc-finger</keyword>
<evidence type="ECO:0000256" key="2">
    <source>
        <dbReference type="ARBA" id="ARBA00022737"/>
    </source>
</evidence>
<organism evidence="6 7">
    <name type="scientific">Corchorus olitorius</name>
    <dbReference type="NCBI Taxonomy" id="93759"/>
    <lineage>
        <taxon>Eukaryota</taxon>
        <taxon>Viridiplantae</taxon>
        <taxon>Streptophyta</taxon>
        <taxon>Embryophyta</taxon>
        <taxon>Tracheophyta</taxon>
        <taxon>Spermatophyta</taxon>
        <taxon>Magnoliopsida</taxon>
        <taxon>eudicotyledons</taxon>
        <taxon>Gunneridae</taxon>
        <taxon>Pentapetalae</taxon>
        <taxon>rosids</taxon>
        <taxon>malvids</taxon>
        <taxon>Malvales</taxon>
        <taxon>Malvaceae</taxon>
        <taxon>Grewioideae</taxon>
        <taxon>Apeibeae</taxon>
        <taxon>Corchorus</taxon>
    </lineage>
</organism>
<evidence type="ECO:0000256" key="4">
    <source>
        <dbReference type="ARBA" id="ARBA00022833"/>
    </source>
</evidence>
<dbReference type="InterPro" id="IPR043145">
    <property type="entry name" value="Znf_ZZ_sf"/>
</dbReference>
<reference evidence="7" key="1">
    <citation type="submission" date="2013-09" db="EMBL/GenBank/DDBJ databases">
        <title>Corchorus olitorius genome sequencing.</title>
        <authorList>
            <person name="Alam M."/>
            <person name="Haque M.S."/>
            <person name="Islam M.S."/>
            <person name="Emdad E.M."/>
            <person name="Islam M.M."/>
            <person name="Ahmed B."/>
            <person name="Halim A."/>
            <person name="Hossen Q.M.M."/>
            <person name="Hossain M.Z."/>
            <person name="Ahmed R."/>
            <person name="Khan M.M."/>
            <person name="Islam R."/>
            <person name="Rashid M.M."/>
            <person name="Khan S.A."/>
            <person name="Rahman M.S."/>
            <person name="Alam M."/>
            <person name="Yahiya A.S."/>
            <person name="Khan M.S."/>
            <person name="Azam M.S."/>
            <person name="Haque T."/>
            <person name="Lashkar M.Z.H."/>
            <person name="Akhand A.I."/>
            <person name="Morshed G."/>
            <person name="Roy S."/>
            <person name="Uddin K.S."/>
            <person name="Rabeya T."/>
            <person name="Hossain A.S."/>
            <person name="Chowdhury A."/>
            <person name="Snigdha A.R."/>
            <person name="Mortoza M.S."/>
            <person name="Matin S.A."/>
            <person name="Hoque S.M.E."/>
            <person name="Islam M.K."/>
            <person name="Roy D.K."/>
            <person name="Haider R."/>
            <person name="Moosa M.M."/>
            <person name="Elias S.M."/>
            <person name="Hasan A.M."/>
            <person name="Jahan S."/>
            <person name="Shafiuddin M."/>
            <person name="Mahmood N."/>
            <person name="Shommy N.S."/>
        </authorList>
    </citation>
    <scope>NUCLEOTIDE SEQUENCE [LARGE SCALE GENOMIC DNA]</scope>
    <source>
        <strain evidence="7">cv. O-4</strain>
    </source>
</reference>
<feature type="domain" description="DC1" evidence="5">
    <location>
        <begin position="411"/>
        <end position="460"/>
    </location>
</feature>
<feature type="domain" description="DC1" evidence="5">
    <location>
        <begin position="18"/>
        <end position="65"/>
    </location>
</feature>
<dbReference type="Gene3D" id="3.30.60.90">
    <property type="match status" value="1"/>
</dbReference>
<dbReference type="STRING" id="93759.A0A1R3HIG5"/>
<feature type="domain" description="DC1" evidence="5">
    <location>
        <begin position="76"/>
        <end position="125"/>
    </location>
</feature>
<accession>A0A1R3HIG5</accession>
<dbReference type="SUPFAM" id="SSF57889">
    <property type="entry name" value="Cysteine-rich domain"/>
    <property type="match status" value="7"/>
</dbReference>
<evidence type="ECO:0000256" key="3">
    <source>
        <dbReference type="ARBA" id="ARBA00022771"/>
    </source>
</evidence>
<evidence type="ECO:0000313" key="6">
    <source>
        <dbReference type="EMBL" id="OMO70137.1"/>
    </source>
</evidence>
<dbReference type="PANTHER" id="PTHR32410">
    <property type="entry name" value="CYSTEINE/HISTIDINE-RICH C1 DOMAIN FAMILY PROTEIN"/>
    <property type="match status" value="1"/>
</dbReference>
<dbReference type="InterPro" id="IPR004146">
    <property type="entry name" value="DC1"/>
</dbReference>
<feature type="domain" description="DC1" evidence="5">
    <location>
        <begin position="306"/>
        <end position="357"/>
    </location>
</feature>
<name>A0A1R3HIG5_9ROSI</name>
<keyword evidence="7" id="KW-1185">Reference proteome</keyword>
<keyword evidence="2" id="KW-0677">Repeat</keyword>
<dbReference type="OrthoDB" id="938199at2759"/>
<dbReference type="EMBL" id="AWUE01020035">
    <property type="protein sequence ID" value="OMO70137.1"/>
    <property type="molecule type" value="Genomic_DNA"/>
</dbReference>
<feature type="domain" description="DC1" evidence="5">
    <location>
        <begin position="470"/>
        <end position="513"/>
    </location>
</feature>
<comment type="caution">
    <text evidence="6">The sequence shown here is derived from an EMBL/GenBank/DDBJ whole genome shotgun (WGS) entry which is preliminary data.</text>
</comment>
<protein>
    <submittedName>
        <fullName evidence="6">C1-like protein</fullName>
    </submittedName>
</protein>
<dbReference type="PANTHER" id="PTHR32410:SF163">
    <property type="entry name" value="DC1 DOMAIN-CONTAINING PROTEIN"/>
    <property type="match status" value="1"/>
</dbReference>
<dbReference type="Proteomes" id="UP000187203">
    <property type="component" value="Unassembled WGS sequence"/>
</dbReference>
<dbReference type="InterPro" id="IPR046349">
    <property type="entry name" value="C1-like_sf"/>
</dbReference>
<feature type="domain" description="DC1" evidence="5">
    <location>
        <begin position="579"/>
        <end position="627"/>
    </location>
</feature>
<proteinExistence type="predicted"/>
<dbReference type="Pfam" id="PF03107">
    <property type="entry name" value="C1_2"/>
    <property type="match status" value="7"/>
</dbReference>
<evidence type="ECO:0000313" key="7">
    <source>
        <dbReference type="Proteomes" id="UP000187203"/>
    </source>
</evidence>